<gene>
    <name evidence="6" type="ORF">C7M84_018179</name>
</gene>
<organism evidence="6 7">
    <name type="scientific">Penaeus vannamei</name>
    <name type="common">Whiteleg shrimp</name>
    <name type="synonym">Litopenaeus vannamei</name>
    <dbReference type="NCBI Taxonomy" id="6689"/>
    <lineage>
        <taxon>Eukaryota</taxon>
        <taxon>Metazoa</taxon>
        <taxon>Ecdysozoa</taxon>
        <taxon>Arthropoda</taxon>
        <taxon>Crustacea</taxon>
        <taxon>Multicrustacea</taxon>
        <taxon>Malacostraca</taxon>
        <taxon>Eumalacostraca</taxon>
        <taxon>Eucarida</taxon>
        <taxon>Decapoda</taxon>
        <taxon>Dendrobranchiata</taxon>
        <taxon>Penaeoidea</taxon>
        <taxon>Penaeidae</taxon>
        <taxon>Penaeus</taxon>
    </lineage>
</organism>
<feature type="domain" description="Phosducin" evidence="5">
    <location>
        <begin position="43"/>
        <end position="274"/>
    </location>
</feature>
<dbReference type="PRINTS" id="PR00677">
    <property type="entry name" value="PHOSDUCIN"/>
</dbReference>
<dbReference type="AlphaFoldDB" id="A0A423SI13"/>
<dbReference type="PANTHER" id="PTHR46052:SF1">
    <property type="entry name" value="PHOSDUCIN-LIKE PROTEIN"/>
    <property type="match status" value="1"/>
</dbReference>
<keyword evidence="7" id="KW-1185">Reference proteome</keyword>
<evidence type="ECO:0000256" key="4">
    <source>
        <dbReference type="SAM" id="MobiDB-lite"/>
    </source>
</evidence>
<dbReference type="Gene3D" id="1.10.168.10">
    <property type="entry name" value="Phosducin, domain 2"/>
    <property type="match status" value="1"/>
</dbReference>
<dbReference type="STRING" id="6689.A0A423SI13"/>
<evidence type="ECO:0000313" key="7">
    <source>
        <dbReference type="Proteomes" id="UP000283509"/>
    </source>
</evidence>
<keyword evidence="2" id="KW-0597">Phosphoprotein</keyword>
<evidence type="ECO:0000259" key="5">
    <source>
        <dbReference type="Pfam" id="PF02114"/>
    </source>
</evidence>
<dbReference type="GO" id="GO:0008277">
    <property type="term" value="P:regulation of G protein-coupled receptor signaling pathway"/>
    <property type="evidence" value="ECO:0007669"/>
    <property type="project" value="InterPro"/>
</dbReference>
<dbReference type="OrthoDB" id="70588at2759"/>
<dbReference type="PANTHER" id="PTHR46052">
    <property type="entry name" value="PHOSDUCIN-LIKE PROTEIN"/>
    <property type="match status" value="1"/>
</dbReference>
<dbReference type="EMBL" id="QCYY01003359">
    <property type="protein sequence ID" value="ROT63890.1"/>
    <property type="molecule type" value="Genomic_DNA"/>
</dbReference>
<keyword evidence="3" id="KW-0175">Coiled coil</keyword>
<proteinExistence type="inferred from homology"/>
<feature type="compositionally biased region" description="Acidic residues" evidence="4">
    <location>
        <begin position="20"/>
        <end position="34"/>
    </location>
</feature>
<dbReference type="InterPro" id="IPR051499">
    <property type="entry name" value="Phosducin-like_reg"/>
</dbReference>
<feature type="coiled-coil region" evidence="3">
    <location>
        <begin position="76"/>
        <end position="127"/>
    </location>
</feature>
<reference evidence="6 7" key="1">
    <citation type="submission" date="2018-04" db="EMBL/GenBank/DDBJ databases">
        <authorList>
            <person name="Zhang X."/>
            <person name="Yuan J."/>
            <person name="Li F."/>
            <person name="Xiang J."/>
        </authorList>
    </citation>
    <scope>NUCLEOTIDE SEQUENCE [LARGE SCALE GENOMIC DNA]</scope>
    <source>
        <tissue evidence="6">Muscle</tissue>
    </source>
</reference>
<evidence type="ECO:0000256" key="2">
    <source>
        <dbReference type="ARBA" id="ARBA00022553"/>
    </source>
</evidence>
<dbReference type="Proteomes" id="UP000283509">
    <property type="component" value="Unassembled WGS sequence"/>
</dbReference>
<evidence type="ECO:0000313" key="6">
    <source>
        <dbReference type="EMBL" id="ROT63890.1"/>
    </source>
</evidence>
<accession>A0A423SI13</accession>
<evidence type="ECO:0000256" key="1">
    <source>
        <dbReference type="ARBA" id="ARBA00009686"/>
    </source>
</evidence>
<dbReference type="Pfam" id="PF02114">
    <property type="entry name" value="Phosducin"/>
    <property type="match status" value="1"/>
</dbReference>
<feature type="region of interest" description="Disordered" evidence="4">
    <location>
        <begin position="1"/>
        <end position="72"/>
    </location>
</feature>
<dbReference type="CDD" id="cd02987">
    <property type="entry name" value="Phd_like_Phd"/>
    <property type="match status" value="1"/>
</dbReference>
<dbReference type="SUPFAM" id="SSF52833">
    <property type="entry name" value="Thioredoxin-like"/>
    <property type="match status" value="1"/>
</dbReference>
<dbReference type="InterPro" id="IPR036249">
    <property type="entry name" value="Thioredoxin-like_sf"/>
</dbReference>
<dbReference type="InterPro" id="IPR024253">
    <property type="entry name" value="Phosducin_thioredoxin-like_dom"/>
</dbReference>
<comment type="caution">
    <text evidence="6">The sequence shown here is derived from an EMBL/GenBank/DDBJ whole genome shotgun (WGS) entry which is preliminary data.</text>
</comment>
<evidence type="ECO:0000256" key="3">
    <source>
        <dbReference type="SAM" id="Coils"/>
    </source>
</evidence>
<comment type="similarity">
    <text evidence="1">Belongs to the phosducin family.</text>
</comment>
<protein>
    <recommendedName>
        <fullName evidence="5">Phosducin domain-containing protein</fullName>
    </recommendedName>
</protein>
<name>A0A423SI13_PENVA</name>
<dbReference type="Gene3D" id="3.40.30.10">
    <property type="entry name" value="Glutaredoxin"/>
    <property type="match status" value="1"/>
</dbReference>
<feature type="compositionally biased region" description="Basic and acidic residues" evidence="4">
    <location>
        <begin position="1"/>
        <end position="14"/>
    </location>
</feature>
<sequence length="297" mass="33655">MATLEDRILGEKLEYYCSSSEDESEDDNEEDEESGSQTAVKDASLEPPPETELRSWEGSSTNTGPKGVLKDWQRFKQLETEKRKEQERERLELAKKLAMSCRSHLDEEKDKEKQNEEEEDVDRLIDEEFLRQYISKRMEEMMATTSTKAQFGTLIALDNGDSFLDAIDKEDKEVTIIVHIYEEEAAGCEAMNGCLACLALEYPHVKFCRLHATAAGVSSRFKVTGLPALLIYKSGQMVGNFVRLTDEFGEDFYATDVESFLIEHGMLIDKTLIPPGVTIKGPSIMKEDEDSDFSLED</sequence>
<reference evidence="6 7" key="2">
    <citation type="submission" date="2019-01" db="EMBL/GenBank/DDBJ databases">
        <title>The decoding of complex shrimp genome reveals the adaptation for benthos swimmer, frequently molting mechanism and breeding impact on genome.</title>
        <authorList>
            <person name="Sun Y."/>
            <person name="Gao Y."/>
            <person name="Yu Y."/>
        </authorList>
    </citation>
    <scope>NUCLEOTIDE SEQUENCE [LARGE SCALE GENOMIC DNA]</scope>
    <source>
        <tissue evidence="6">Muscle</tissue>
    </source>
</reference>
<dbReference type="InterPro" id="IPR001200">
    <property type="entry name" value="Phosducin"/>
</dbReference>
<dbReference type="InterPro" id="IPR023196">
    <property type="entry name" value="Phosducin_N_dom_sf"/>
</dbReference>